<comment type="caution">
    <text evidence="1">The sequence shown here is derived from an EMBL/GenBank/DDBJ whole genome shotgun (WGS) entry which is preliminary data.</text>
</comment>
<evidence type="ECO:0000313" key="1">
    <source>
        <dbReference type="EMBL" id="MFD0884057.1"/>
    </source>
</evidence>
<evidence type="ECO:0000313" key="2">
    <source>
        <dbReference type="Proteomes" id="UP001597024"/>
    </source>
</evidence>
<keyword evidence="2" id="KW-1185">Reference proteome</keyword>
<sequence>MTHSDMVQVAGTILDALDNRDLTAARDHFRRAVHSNPSAVTGLLKCLADAVTIPAETIVYGFGIDIWANPHRADYAWRCGDCPWTASNYRSMAAARSAAEEHAHDHQTGGTPVPVVVEYGSDLHTEKALS</sequence>
<accession>A0ABW3DM36</accession>
<gene>
    <name evidence="1" type="ORF">ACFQ08_05745</name>
</gene>
<dbReference type="EMBL" id="JBHTHX010000108">
    <property type="protein sequence ID" value="MFD0884057.1"/>
    <property type="molecule type" value="Genomic_DNA"/>
</dbReference>
<organism evidence="1 2">
    <name type="scientific">Streptosporangium algeriense</name>
    <dbReference type="NCBI Taxonomy" id="1682748"/>
    <lineage>
        <taxon>Bacteria</taxon>
        <taxon>Bacillati</taxon>
        <taxon>Actinomycetota</taxon>
        <taxon>Actinomycetes</taxon>
        <taxon>Streptosporangiales</taxon>
        <taxon>Streptosporangiaceae</taxon>
        <taxon>Streptosporangium</taxon>
    </lineage>
</organism>
<dbReference type="Proteomes" id="UP001597024">
    <property type="component" value="Unassembled WGS sequence"/>
</dbReference>
<protein>
    <submittedName>
        <fullName evidence="1">Uncharacterized protein</fullName>
    </submittedName>
</protein>
<reference evidence="2" key="1">
    <citation type="journal article" date="2019" name="Int. J. Syst. Evol. Microbiol.">
        <title>The Global Catalogue of Microorganisms (GCM) 10K type strain sequencing project: providing services to taxonomists for standard genome sequencing and annotation.</title>
        <authorList>
            <consortium name="The Broad Institute Genomics Platform"/>
            <consortium name="The Broad Institute Genome Sequencing Center for Infectious Disease"/>
            <person name="Wu L."/>
            <person name="Ma J."/>
        </authorList>
    </citation>
    <scope>NUCLEOTIDE SEQUENCE [LARGE SCALE GENOMIC DNA]</scope>
    <source>
        <strain evidence="2">CCUG 62974</strain>
    </source>
</reference>
<name>A0ABW3DM36_9ACTN</name>
<proteinExistence type="predicted"/>